<evidence type="ECO:0000313" key="3">
    <source>
        <dbReference type="Proteomes" id="UP000092993"/>
    </source>
</evidence>
<dbReference type="SUPFAM" id="SSF56801">
    <property type="entry name" value="Acetyl-CoA synthetase-like"/>
    <property type="match status" value="1"/>
</dbReference>
<dbReference type="AlphaFoldDB" id="A0A1C7MT32"/>
<dbReference type="OrthoDB" id="429813at2759"/>
<protein>
    <submittedName>
        <fullName evidence="2">Uncharacterized protein</fullName>
    </submittedName>
</protein>
<reference evidence="2 3" key="1">
    <citation type="submission" date="2016-03" db="EMBL/GenBank/DDBJ databases">
        <title>Whole genome sequencing of Grifola frondosa 9006-11.</title>
        <authorList>
            <person name="Min B."/>
            <person name="Park H."/>
            <person name="Kim J.-G."/>
            <person name="Cho H."/>
            <person name="Oh Y.-L."/>
            <person name="Kong W.-S."/>
            <person name="Choi I.-G."/>
        </authorList>
    </citation>
    <scope>NUCLEOTIDE SEQUENCE [LARGE SCALE GENOMIC DNA]</scope>
    <source>
        <strain evidence="2 3">9006-11</strain>
    </source>
</reference>
<gene>
    <name evidence="2" type="ORF">A0H81_00898</name>
</gene>
<accession>A0A1C7MT32</accession>
<dbReference type="EMBL" id="LUGG01000001">
    <property type="protein sequence ID" value="OBZ80032.1"/>
    <property type="molecule type" value="Genomic_DNA"/>
</dbReference>
<evidence type="ECO:0000313" key="2">
    <source>
        <dbReference type="EMBL" id="OBZ80032.1"/>
    </source>
</evidence>
<organism evidence="2 3">
    <name type="scientific">Grifola frondosa</name>
    <name type="common">Maitake</name>
    <name type="synonym">Polyporus frondosus</name>
    <dbReference type="NCBI Taxonomy" id="5627"/>
    <lineage>
        <taxon>Eukaryota</taxon>
        <taxon>Fungi</taxon>
        <taxon>Dikarya</taxon>
        <taxon>Basidiomycota</taxon>
        <taxon>Agaricomycotina</taxon>
        <taxon>Agaricomycetes</taxon>
        <taxon>Polyporales</taxon>
        <taxon>Grifolaceae</taxon>
        <taxon>Grifola</taxon>
    </lineage>
</organism>
<dbReference type="Pfam" id="PF23562">
    <property type="entry name" value="AMP-binding_C_3"/>
    <property type="match status" value="1"/>
</dbReference>
<name>A0A1C7MT32_GRIFR</name>
<comment type="caution">
    <text evidence="2">The sequence shown here is derived from an EMBL/GenBank/DDBJ whole genome shotgun (WGS) entry which is preliminary data.</text>
</comment>
<feature type="transmembrane region" description="Helical" evidence="1">
    <location>
        <begin position="234"/>
        <end position="258"/>
    </location>
</feature>
<proteinExistence type="predicted"/>
<dbReference type="Proteomes" id="UP000092993">
    <property type="component" value="Unassembled WGS sequence"/>
</dbReference>
<dbReference type="STRING" id="5627.A0A1C7MT32"/>
<keyword evidence="3" id="KW-1185">Reference proteome</keyword>
<evidence type="ECO:0000256" key="1">
    <source>
        <dbReference type="SAM" id="Phobius"/>
    </source>
</evidence>
<keyword evidence="1" id="KW-0472">Membrane</keyword>
<keyword evidence="1" id="KW-1133">Transmembrane helix</keyword>
<sequence>MLLSIGGRGRDAPFLSHRGNILWLSSPSLLHQTQRPATRTRTRAFSKLVILSESGDCPDRSLRHADGHYHTGDLFLEAAPGCYISRGRDDDWIKSENSLRCDTKAIEDNVRMTCEDLVAECVVCGNGRPSPALFVEMKTEMDAERLKTEIIRRTRHFHSRRYLHERIVSTKFIVVVSGGPSHGQRRREIFVDEQWRRLSRLNSIECMRLAEAACRIVVIGHQRTQIDKNPYDSIPIFLCGALIFLNTLFYLFCITLYFV</sequence>
<keyword evidence="1" id="KW-0812">Transmembrane</keyword>